<sequence length="144" mass="16558">LLRLYASIRGPMVPIGRFDGQVHSVFDKVCNLRLCDGSFLALGREDVFNGPGIIRCQTDRGFSFLDYINTDEPCAYRRGILRIGKHLQVDLRASILWQNCINRAKADYFPDLHNVYMKIFNSELSFNRVIETVANPERYLLRGT</sequence>
<name>A0A381WMC6_9ZZZZ</name>
<protein>
    <submittedName>
        <fullName evidence="1">Uncharacterized protein</fullName>
    </submittedName>
</protein>
<dbReference type="EMBL" id="UINC01012263">
    <property type="protein sequence ID" value="SVA53644.1"/>
    <property type="molecule type" value="Genomic_DNA"/>
</dbReference>
<organism evidence="1">
    <name type="scientific">marine metagenome</name>
    <dbReference type="NCBI Taxonomy" id="408172"/>
    <lineage>
        <taxon>unclassified sequences</taxon>
        <taxon>metagenomes</taxon>
        <taxon>ecological metagenomes</taxon>
    </lineage>
</organism>
<accession>A0A381WMC6</accession>
<reference evidence="1" key="1">
    <citation type="submission" date="2018-05" db="EMBL/GenBank/DDBJ databases">
        <authorList>
            <person name="Lanie J.A."/>
            <person name="Ng W.-L."/>
            <person name="Kazmierczak K.M."/>
            <person name="Andrzejewski T.M."/>
            <person name="Davidsen T.M."/>
            <person name="Wayne K.J."/>
            <person name="Tettelin H."/>
            <person name="Glass J.I."/>
            <person name="Rusch D."/>
            <person name="Podicherti R."/>
            <person name="Tsui H.-C.T."/>
            <person name="Winkler M.E."/>
        </authorList>
    </citation>
    <scope>NUCLEOTIDE SEQUENCE</scope>
</reference>
<evidence type="ECO:0000313" key="1">
    <source>
        <dbReference type="EMBL" id="SVA53644.1"/>
    </source>
</evidence>
<feature type="non-terminal residue" evidence="1">
    <location>
        <position position="1"/>
    </location>
</feature>
<gene>
    <name evidence="1" type="ORF">METZ01_LOCUS106498</name>
</gene>
<dbReference type="AlphaFoldDB" id="A0A381WMC6"/>
<feature type="non-terminal residue" evidence="1">
    <location>
        <position position="144"/>
    </location>
</feature>
<proteinExistence type="predicted"/>